<dbReference type="Gene3D" id="3.30.2310.20">
    <property type="entry name" value="RelE-like"/>
    <property type="match status" value="1"/>
</dbReference>
<evidence type="ECO:0000313" key="4">
    <source>
        <dbReference type="EMBL" id="AGP46997.1"/>
    </source>
</evidence>
<dbReference type="AlphaFoldDB" id="S4YP03"/>
<evidence type="ECO:0000256" key="1">
    <source>
        <dbReference type="ARBA" id="ARBA00006226"/>
    </source>
</evidence>
<keyword evidence="2" id="KW-1277">Toxin-antitoxin system</keyword>
<dbReference type="Pfam" id="PF05016">
    <property type="entry name" value="ParE_toxin"/>
    <property type="match status" value="1"/>
</dbReference>
<protein>
    <recommendedName>
        <fullName evidence="3">Toxin</fullName>
    </recommendedName>
</protein>
<dbReference type="KEGG" id="sry:M621_11830"/>
<comment type="similarity">
    <text evidence="1 3">Belongs to the RelE toxin family.</text>
</comment>
<dbReference type="PATRIC" id="fig|1348660.3.peg.2307"/>
<proteinExistence type="inferred from homology"/>
<evidence type="ECO:0000256" key="3">
    <source>
        <dbReference type="PIRNR" id="PIRNR029218"/>
    </source>
</evidence>
<accession>S4YP03</accession>
<evidence type="ECO:0000256" key="2">
    <source>
        <dbReference type="ARBA" id="ARBA00022649"/>
    </source>
</evidence>
<reference evidence="4 5" key="1">
    <citation type="journal article" date="2013" name="Genome Announc.">
        <title>Genome Sequence of Serratia plymuthica Strain S13, an Endophyte with Germination- and Plant-Growth-Promoting Activity from the Flower of Styrian Oil Pumpkin.</title>
        <authorList>
            <person name="Muller H."/>
            <person name="Furnkranz M."/>
            <person name="Grube M."/>
            <person name="Berg G."/>
        </authorList>
    </citation>
    <scope>NUCLEOTIDE SEQUENCE [LARGE SCALE GENOMIC DNA]</scope>
    <source>
        <strain evidence="4">S13</strain>
    </source>
</reference>
<dbReference type="PANTHER" id="PTHR33755">
    <property type="entry name" value="TOXIN PARE1-RELATED"/>
    <property type="match status" value="1"/>
</dbReference>
<evidence type="ECO:0000313" key="5">
    <source>
        <dbReference type="Proteomes" id="UP000014900"/>
    </source>
</evidence>
<dbReference type="PANTHER" id="PTHR33755:SF3">
    <property type="entry name" value="TOXIN"/>
    <property type="match status" value="1"/>
</dbReference>
<dbReference type="InterPro" id="IPR051803">
    <property type="entry name" value="TA_system_RelE-like_toxin"/>
</dbReference>
<dbReference type="EMBL" id="CP006566">
    <property type="protein sequence ID" value="AGP46997.1"/>
    <property type="molecule type" value="Genomic_DNA"/>
</dbReference>
<gene>
    <name evidence="4" type="ORF">M621_11830</name>
</gene>
<dbReference type="InterPro" id="IPR035093">
    <property type="entry name" value="RelE/ParE_toxin_dom_sf"/>
</dbReference>
<dbReference type="eggNOG" id="COG3668">
    <property type="taxonomic scope" value="Bacteria"/>
</dbReference>
<dbReference type="RefSeq" id="WP_006325094.1">
    <property type="nucleotide sequence ID" value="NC_021659.1"/>
</dbReference>
<dbReference type="InterPro" id="IPR007712">
    <property type="entry name" value="RelE/ParE_toxin"/>
</dbReference>
<name>S4YP03_SERPL</name>
<dbReference type="Proteomes" id="UP000014900">
    <property type="component" value="Chromosome"/>
</dbReference>
<sequence length="97" mass="11477">MYKLSNLAADDFAGIYEYTLVNFGAKQADRYTDDMENCLQTLIMAPGMGREYAEIKPGIRRFDHQQHAIFYRIRDHDIFIIRILHQQMEPMIHLLDI</sequence>
<dbReference type="HOGENOM" id="CLU_147162_3_1_6"/>
<dbReference type="PIRSF" id="PIRSF029218">
    <property type="entry name" value="ParE"/>
    <property type="match status" value="1"/>
</dbReference>
<dbReference type="InterPro" id="IPR028344">
    <property type="entry name" value="ParE1/4"/>
</dbReference>
<organism evidence="4 5">
    <name type="scientific">Serratia plymuthica S13</name>
    <dbReference type="NCBI Taxonomy" id="1348660"/>
    <lineage>
        <taxon>Bacteria</taxon>
        <taxon>Pseudomonadati</taxon>
        <taxon>Pseudomonadota</taxon>
        <taxon>Gammaproteobacteria</taxon>
        <taxon>Enterobacterales</taxon>
        <taxon>Yersiniaceae</taxon>
        <taxon>Serratia</taxon>
    </lineage>
</organism>